<keyword evidence="2" id="KW-1185">Reference proteome</keyword>
<dbReference type="AlphaFoldDB" id="A0A0C3BY12"/>
<gene>
    <name evidence="1" type="ORF">PILCRDRAFT_473845</name>
</gene>
<protein>
    <submittedName>
        <fullName evidence="1">Uncharacterized protein</fullName>
    </submittedName>
</protein>
<dbReference type="InParanoid" id="A0A0C3BY12"/>
<evidence type="ECO:0000313" key="1">
    <source>
        <dbReference type="EMBL" id="KIM82247.1"/>
    </source>
</evidence>
<reference evidence="2" key="2">
    <citation type="submission" date="2015-01" db="EMBL/GenBank/DDBJ databases">
        <title>Evolutionary Origins and Diversification of the Mycorrhizal Mutualists.</title>
        <authorList>
            <consortium name="DOE Joint Genome Institute"/>
            <consortium name="Mycorrhizal Genomics Consortium"/>
            <person name="Kohler A."/>
            <person name="Kuo A."/>
            <person name="Nagy L.G."/>
            <person name="Floudas D."/>
            <person name="Copeland A."/>
            <person name="Barry K.W."/>
            <person name="Cichocki N."/>
            <person name="Veneault-Fourrey C."/>
            <person name="LaButti K."/>
            <person name="Lindquist E.A."/>
            <person name="Lipzen A."/>
            <person name="Lundell T."/>
            <person name="Morin E."/>
            <person name="Murat C."/>
            <person name="Riley R."/>
            <person name="Ohm R."/>
            <person name="Sun H."/>
            <person name="Tunlid A."/>
            <person name="Henrissat B."/>
            <person name="Grigoriev I.V."/>
            <person name="Hibbett D.S."/>
            <person name="Martin F."/>
        </authorList>
    </citation>
    <scope>NUCLEOTIDE SEQUENCE [LARGE SCALE GENOMIC DNA]</scope>
    <source>
        <strain evidence="2">F 1598</strain>
    </source>
</reference>
<dbReference type="HOGENOM" id="CLU_2705711_0_0_1"/>
<sequence>MGDQAAFIYHKINIGGAYHLHWTESFLYRGIGYRQPTQTGGCYISNGRYAANWWLKSSIRYLLRTARFSWALI</sequence>
<evidence type="ECO:0000313" key="2">
    <source>
        <dbReference type="Proteomes" id="UP000054166"/>
    </source>
</evidence>
<dbReference type="EMBL" id="KN832995">
    <property type="protein sequence ID" value="KIM82247.1"/>
    <property type="molecule type" value="Genomic_DNA"/>
</dbReference>
<dbReference type="Proteomes" id="UP000054166">
    <property type="component" value="Unassembled WGS sequence"/>
</dbReference>
<organism evidence="1 2">
    <name type="scientific">Piloderma croceum (strain F 1598)</name>
    <dbReference type="NCBI Taxonomy" id="765440"/>
    <lineage>
        <taxon>Eukaryota</taxon>
        <taxon>Fungi</taxon>
        <taxon>Dikarya</taxon>
        <taxon>Basidiomycota</taxon>
        <taxon>Agaricomycotina</taxon>
        <taxon>Agaricomycetes</taxon>
        <taxon>Agaricomycetidae</taxon>
        <taxon>Atheliales</taxon>
        <taxon>Atheliaceae</taxon>
        <taxon>Piloderma</taxon>
    </lineage>
</organism>
<accession>A0A0C3BY12</accession>
<proteinExistence type="predicted"/>
<reference evidence="1 2" key="1">
    <citation type="submission" date="2014-04" db="EMBL/GenBank/DDBJ databases">
        <authorList>
            <consortium name="DOE Joint Genome Institute"/>
            <person name="Kuo A."/>
            <person name="Tarkka M."/>
            <person name="Buscot F."/>
            <person name="Kohler A."/>
            <person name="Nagy L.G."/>
            <person name="Floudas D."/>
            <person name="Copeland A."/>
            <person name="Barry K.W."/>
            <person name="Cichocki N."/>
            <person name="Veneault-Fourrey C."/>
            <person name="LaButti K."/>
            <person name="Lindquist E.A."/>
            <person name="Lipzen A."/>
            <person name="Lundell T."/>
            <person name="Morin E."/>
            <person name="Murat C."/>
            <person name="Sun H."/>
            <person name="Tunlid A."/>
            <person name="Henrissat B."/>
            <person name="Grigoriev I.V."/>
            <person name="Hibbett D.S."/>
            <person name="Martin F."/>
            <person name="Nordberg H.P."/>
            <person name="Cantor M.N."/>
            <person name="Hua S.X."/>
        </authorList>
    </citation>
    <scope>NUCLEOTIDE SEQUENCE [LARGE SCALE GENOMIC DNA]</scope>
    <source>
        <strain evidence="1 2">F 1598</strain>
    </source>
</reference>
<name>A0A0C3BY12_PILCF</name>